<feature type="domain" description="Methyltransferase type 11" evidence="1">
    <location>
        <begin position="41"/>
        <end position="98"/>
    </location>
</feature>
<proteinExistence type="predicted"/>
<organism evidence="2 3">
    <name type="scientific">Dyella thiooxydans</name>
    <dbReference type="NCBI Taxonomy" id="445710"/>
    <lineage>
        <taxon>Bacteria</taxon>
        <taxon>Pseudomonadati</taxon>
        <taxon>Pseudomonadota</taxon>
        <taxon>Gammaproteobacteria</taxon>
        <taxon>Lysobacterales</taxon>
        <taxon>Rhodanobacteraceae</taxon>
        <taxon>Dyella</taxon>
    </lineage>
</organism>
<keyword evidence="3" id="KW-1185">Reference proteome</keyword>
<dbReference type="InterPro" id="IPR029063">
    <property type="entry name" value="SAM-dependent_MTases_sf"/>
</dbReference>
<name>A0A160N2P2_9GAMM</name>
<dbReference type="CDD" id="cd02440">
    <property type="entry name" value="AdoMet_MTases"/>
    <property type="match status" value="1"/>
</dbReference>
<dbReference type="PATRIC" id="fig|445710.3.peg.2116"/>
<evidence type="ECO:0000313" key="3">
    <source>
        <dbReference type="Proteomes" id="UP000077255"/>
    </source>
</evidence>
<dbReference type="Proteomes" id="UP000077255">
    <property type="component" value="Chromosome"/>
</dbReference>
<dbReference type="InterPro" id="IPR013216">
    <property type="entry name" value="Methyltransf_11"/>
</dbReference>
<dbReference type="STRING" id="445710.ATSB10_21180"/>
<dbReference type="Gene3D" id="3.40.50.150">
    <property type="entry name" value="Vaccinia Virus protein VP39"/>
    <property type="match status" value="1"/>
</dbReference>
<evidence type="ECO:0000313" key="2">
    <source>
        <dbReference type="EMBL" id="AND69572.1"/>
    </source>
</evidence>
<dbReference type="GO" id="GO:0008757">
    <property type="term" value="F:S-adenosylmethionine-dependent methyltransferase activity"/>
    <property type="evidence" value="ECO:0007669"/>
    <property type="project" value="InterPro"/>
</dbReference>
<gene>
    <name evidence="2" type="ORF">ATSB10_21180</name>
</gene>
<sequence>MYLKKTNMLAGMRGKSVLHFAPEKRLAPRIIDVAPARYVPCDLYPSSPDVQRVDMLQMQFADQSFDLVIANHVLEHVDDDMRALNEVRRVLKPGGYAILQTPYSEKLHRTWQDPGIDTDAARLQAYGQADHVRLFGRDIFDRIASQGFDNLVGRHDELLPGVDTLHTGVNPAEPFFLFRKRSTD</sequence>
<dbReference type="PANTHER" id="PTHR43861">
    <property type="entry name" value="TRANS-ACONITATE 2-METHYLTRANSFERASE-RELATED"/>
    <property type="match status" value="1"/>
</dbReference>
<reference evidence="2 3" key="1">
    <citation type="submission" date="2016-02" db="EMBL/GenBank/DDBJ databases">
        <title>Complete genome sequencing and analysis of ATSB10, Dyella thiooxydans isolated from rhizosphere soil of sunflower (Helianthus annuus L.).</title>
        <authorList>
            <person name="Lee Y."/>
            <person name="Hwangbo K."/>
            <person name="Chung H."/>
            <person name="Yoo J."/>
            <person name="Kim K.Y."/>
            <person name="Sa T.M."/>
            <person name="Um Y."/>
            <person name="Madhaiyan M."/>
        </authorList>
    </citation>
    <scope>NUCLEOTIDE SEQUENCE [LARGE SCALE GENOMIC DNA]</scope>
    <source>
        <strain evidence="2 3">ATSB10</strain>
    </source>
</reference>
<dbReference type="Pfam" id="PF08241">
    <property type="entry name" value="Methyltransf_11"/>
    <property type="match status" value="1"/>
</dbReference>
<dbReference type="SUPFAM" id="SSF53335">
    <property type="entry name" value="S-adenosyl-L-methionine-dependent methyltransferases"/>
    <property type="match status" value="1"/>
</dbReference>
<dbReference type="EMBL" id="CP014841">
    <property type="protein sequence ID" value="AND69572.1"/>
    <property type="molecule type" value="Genomic_DNA"/>
</dbReference>
<evidence type="ECO:0000259" key="1">
    <source>
        <dbReference type="Pfam" id="PF08241"/>
    </source>
</evidence>
<dbReference type="KEGG" id="dtx:ATSB10_21180"/>
<dbReference type="AlphaFoldDB" id="A0A160N2P2"/>
<protein>
    <recommendedName>
        <fullName evidence="1">Methyltransferase type 11 domain-containing protein</fullName>
    </recommendedName>
</protein>
<accession>A0A160N2P2</accession>
<dbReference type="RefSeq" id="WP_236886400.1">
    <property type="nucleotide sequence ID" value="NZ_CP014841.1"/>
</dbReference>